<dbReference type="PROSITE" id="PS00662">
    <property type="entry name" value="T2SP_E"/>
    <property type="match status" value="1"/>
</dbReference>
<protein>
    <submittedName>
        <fullName evidence="6">Type IV fimbrial assembly, ATPase PilB</fullName>
    </submittedName>
</protein>
<dbReference type="Gene3D" id="3.40.50.300">
    <property type="entry name" value="P-loop containing nucleotide triphosphate hydrolases"/>
    <property type="match status" value="1"/>
</dbReference>
<name>A0A291P8D9_9GAMM</name>
<feature type="compositionally biased region" description="Pro residues" evidence="4">
    <location>
        <begin position="1"/>
        <end position="17"/>
    </location>
</feature>
<dbReference type="InterPro" id="IPR027417">
    <property type="entry name" value="P-loop_NTPase"/>
</dbReference>
<sequence length="412" mass="44252">MHEPPAASPTPRSPPLLPSLAEASEEGSMEAHALLHDAWQARASDVHLDPVEDSLRLRLRIDGHVVGAPSLAAAPGQRLLNQLKVLAGLDPLPSRTTTEGSFAWAPRRGQTLYLRATAVNCVAGEKLALRFLAPPRRFDDPESLGLGEAGVRGLRRWMDATGGMLLVAGPTGAGKTTTLYTLLHRLRLTESQVVTLEDPVEYEIPGINQVQVDPDHGLDFTTGTRCMLRLDPDYVLIGEIRDPGSAEAAMSVANGGRSLMGTLHSRDAVGVVSTLRQLGLDDAEISTGLGLVIAQRLVRRLCTHCRRPTAPGAVEAEWLAAAGATVPARVWKAPGCRHCQGLGYRGRVGIFELWQPTLEDHGRLLRHADENQLRHALIERGETLLLEDGLAKASQGVTSLAEVLRMGAILAA</sequence>
<dbReference type="GO" id="GO:0005524">
    <property type="term" value="F:ATP binding"/>
    <property type="evidence" value="ECO:0007669"/>
    <property type="project" value="UniProtKB-KW"/>
</dbReference>
<dbReference type="SUPFAM" id="SSF52540">
    <property type="entry name" value="P-loop containing nucleoside triphosphate hydrolases"/>
    <property type="match status" value="1"/>
</dbReference>
<evidence type="ECO:0000313" key="7">
    <source>
        <dbReference type="Proteomes" id="UP000219993"/>
    </source>
</evidence>
<dbReference type="Proteomes" id="UP000219993">
    <property type="component" value="Chromosome"/>
</dbReference>
<accession>A0A291P8D9</accession>
<dbReference type="GO" id="GO:0016887">
    <property type="term" value="F:ATP hydrolysis activity"/>
    <property type="evidence" value="ECO:0007669"/>
    <property type="project" value="TreeGrafter"/>
</dbReference>
<dbReference type="Gene3D" id="3.30.450.90">
    <property type="match status" value="1"/>
</dbReference>
<dbReference type="Pfam" id="PF00437">
    <property type="entry name" value="T2SSE"/>
    <property type="match status" value="1"/>
</dbReference>
<evidence type="ECO:0000256" key="2">
    <source>
        <dbReference type="ARBA" id="ARBA00022741"/>
    </source>
</evidence>
<dbReference type="KEGG" id="hbe:BEI_2189"/>
<evidence type="ECO:0000259" key="5">
    <source>
        <dbReference type="PROSITE" id="PS00662"/>
    </source>
</evidence>
<dbReference type="EMBL" id="CP021435">
    <property type="protein sequence ID" value="ATJ83176.1"/>
    <property type="molecule type" value="Genomic_DNA"/>
</dbReference>
<evidence type="ECO:0000256" key="4">
    <source>
        <dbReference type="SAM" id="MobiDB-lite"/>
    </source>
</evidence>
<keyword evidence="3" id="KW-0067">ATP-binding</keyword>
<keyword evidence="7" id="KW-1185">Reference proteome</keyword>
<evidence type="ECO:0000256" key="3">
    <source>
        <dbReference type="ARBA" id="ARBA00022840"/>
    </source>
</evidence>
<feature type="domain" description="Bacterial type II secretion system protein E" evidence="5">
    <location>
        <begin position="228"/>
        <end position="242"/>
    </location>
</feature>
<dbReference type="RefSeq" id="WP_097789546.1">
    <property type="nucleotide sequence ID" value="NZ_CP021435.1"/>
</dbReference>
<reference evidence="6 7" key="1">
    <citation type="journal article" date="2017" name="Sci. Rep.">
        <title>Revealing the Saline Adaptation Strategies of the Halophilic Bacterium Halomonas beimenensis through High-throughput Omics and Transposon Mutagenesis Approaches.</title>
        <authorList>
            <person name="Chen Y.H."/>
            <person name="Lin S.S."/>
            <person name="Shyu Y.T."/>
        </authorList>
    </citation>
    <scope>NUCLEOTIDE SEQUENCE [LARGE SCALE GENOMIC DNA]</scope>
    <source>
        <strain evidence="6 7">NTU-111</strain>
    </source>
</reference>
<dbReference type="OrthoDB" id="9776961at2"/>
<dbReference type="PANTHER" id="PTHR30258">
    <property type="entry name" value="TYPE II SECRETION SYSTEM PROTEIN GSPE-RELATED"/>
    <property type="match status" value="1"/>
</dbReference>
<evidence type="ECO:0000256" key="1">
    <source>
        <dbReference type="ARBA" id="ARBA00006611"/>
    </source>
</evidence>
<evidence type="ECO:0000313" key="6">
    <source>
        <dbReference type="EMBL" id="ATJ83176.1"/>
    </source>
</evidence>
<gene>
    <name evidence="6" type="ORF">BEI_2189</name>
</gene>
<proteinExistence type="inferred from homology"/>
<dbReference type="PANTHER" id="PTHR30258:SF2">
    <property type="entry name" value="COMG OPERON PROTEIN 1"/>
    <property type="match status" value="1"/>
</dbReference>
<feature type="region of interest" description="Disordered" evidence="4">
    <location>
        <begin position="1"/>
        <end position="27"/>
    </location>
</feature>
<organism evidence="6 7">
    <name type="scientific">Halomonas beimenensis</name>
    <dbReference type="NCBI Taxonomy" id="475662"/>
    <lineage>
        <taxon>Bacteria</taxon>
        <taxon>Pseudomonadati</taxon>
        <taxon>Pseudomonadota</taxon>
        <taxon>Gammaproteobacteria</taxon>
        <taxon>Oceanospirillales</taxon>
        <taxon>Halomonadaceae</taxon>
        <taxon>Halomonas</taxon>
    </lineage>
</organism>
<dbReference type="InterPro" id="IPR001482">
    <property type="entry name" value="T2SS/T4SS_dom"/>
</dbReference>
<comment type="similarity">
    <text evidence="1">Belongs to the GSP E family.</text>
</comment>
<keyword evidence="2" id="KW-0547">Nucleotide-binding</keyword>
<dbReference type="GO" id="GO:0005886">
    <property type="term" value="C:plasma membrane"/>
    <property type="evidence" value="ECO:0007669"/>
    <property type="project" value="TreeGrafter"/>
</dbReference>
<dbReference type="CDD" id="cd01129">
    <property type="entry name" value="PulE-GspE-like"/>
    <property type="match status" value="1"/>
</dbReference>
<dbReference type="AlphaFoldDB" id="A0A291P8D9"/>